<dbReference type="CDD" id="cd19101">
    <property type="entry name" value="AKR_unchar"/>
    <property type="match status" value="1"/>
</dbReference>
<organism evidence="2 3">
    <name type="scientific">Roseibium porphyridii</name>
    <dbReference type="NCBI Taxonomy" id="2866279"/>
    <lineage>
        <taxon>Bacteria</taxon>
        <taxon>Pseudomonadati</taxon>
        <taxon>Pseudomonadota</taxon>
        <taxon>Alphaproteobacteria</taxon>
        <taxon>Hyphomicrobiales</taxon>
        <taxon>Stappiaceae</taxon>
        <taxon>Roseibium</taxon>
    </lineage>
</organism>
<dbReference type="Gene3D" id="3.30.1330.40">
    <property type="entry name" value="RutC-like"/>
    <property type="match status" value="1"/>
</dbReference>
<dbReference type="InterPro" id="IPR006175">
    <property type="entry name" value="YjgF/YER057c/UK114"/>
</dbReference>
<evidence type="ECO:0000313" key="3">
    <source>
        <dbReference type="Proteomes" id="UP001209803"/>
    </source>
</evidence>
<dbReference type="Pfam" id="PF00248">
    <property type="entry name" value="Aldo_ket_red"/>
    <property type="match status" value="1"/>
</dbReference>
<dbReference type="PRINTS" id="PR00069">
    <property type="entry name" value="ALDKETRDTASE"/>
</dbReference>
<dbReference type="Gene3D" id="3.20.20.100">
    <property type="entry name" value="NADP-dependent oxidoreductase domain"/>
    <property type="match status" value="1"/>
</dbReference>
<dbReference type="InterPro" id="IPR036812">
    <property type="entry name" value="NAD(P)_OxRdtase_dom_sf"/>
</dbReference>
<dbReference type="SUPFAM" id="SSF51430">
    <property type="entry name" value="NAD(P)-linked oxidoreductase"/>
    <property type="match status" value="1"/>
</dbReference>
<evidence type="ECO:0000259" key="1">
    <source>
        <dbReference type="Pfam" id="PF00248"/>
    </source>
</evidence>
<dbReference type="InterPro" id="IPR035959">
    <property type="entry name" value="RutC-like_sf"/>
</dbReference>
<dbReference type="SUPFAM" id="SSF55298">
    <property type="entry name" value="YjgF-like"/>
    <property type="match status" value="1"/>
</dbReference>
<gene>
    <name evidence="2" type="ORF">K1718_16140</name>
</gene>
<sequence length="493" mass="53612">MTAAPLRHAISSELEISRLVTGLWQVADIEKTGDLLDPDKAADHLETYFNAGFSTFDMADHYGSAELIAGRLLTRHQDAHKPQICTKWCPEPGPMTPDVVRAGVQERLDRLGTDCIDLLQFHWWSFEHPAWLDALHEMTRLREEGLIKALGVTNFDAAHLRLALADGIPLATNQVSFSMVDRRALGQLSDLCASFNVSLLAYGTLCGGFLSDRWLGQPEPLDLTDWSKMKYKRFIDAAGGWAGFQNILEAAAEVATKHQVSLANVATRWVLEQAAVAGVIVGARLGESEHISDNAKLFSFALETEDRERLDQAFKTTHDVPGDCGDEYRRPPFLTASGDLSHHLAEMPLAHSAVPVDHRPGATRVLTGSDWEEIAGYCRAHRIGDRILVSGTTAVAGLSRAVAPGDAAAQTTYILDKILAALSALGASAQDVVRTRIYIVEEDDVLDISKAHGRVFSDIKPANTLVVVAGLIGDHRVEIEAEALLVGSSAMSD</sequence>
<dbReference type="InterPro" id="IPR020471">
    <property type="entry name" value="AKR"/>
</dbReference>
<name>A0ABY8EXM2_9HYPH</name>
<proteinExistence type="predicted"/>
<accession>A0ABY8EXM2</accession>
<dbReference type="InterPro" id="IPR023210">
    <property type="entry name" value="NADP_OxRdtase_dom"/>
</dbReference>
<reference evidence="2 3" key="1">
    <citation type="submission" date="2023-03" db="EMBL/GenBank/DDBJ databases">
        <title>Roseibium porphyridii sp. nov. and Roseibium rhodosorbium sp. nov. isolated from marine algae, Porphyridium cruentum and Rhodosorus marinus, respectively.</title>
        <authorList>
            <person name="Lee M.W."/>
            <person name="Choi B.J."/>
            <person name="Lee J.K."/>
            <person name="Choi D.G."/>
            <person name="Baek J.H."/>
            <person name="Bayburt H."/>
            <person name="Kim J.M."/>
            <person name="Han D.M."/>
            <person name="Kim K.H."/>
            <person name="Jeon C.O."/>
        </authorList>
    </citation>
    <scope>NUCLEOTIDE SEQUENCE [LARGE SCALE GENOMIC DNA]</scope>
    <source>
        <strain evidence="2 3">KMA01</strain>
    </source>
</reference>
<dbReference type="CDD" id="cd06154">
    <property type="entry name" value="YjgF_YER057c_UK114_like_6"/>
    <property type="match status" value="1"/>
</dbReference>
<keyword evidence="3" id="KW-1185">Reference proteome</keyword>
<feature type="domain" description="NADP-dependent oxidoreductase" evidence="1">
    <location>
        <begin position="19"/>
        <end position="313"/>
    </location>
</feature>
<dbReference type="PANTHER" id="PTHR43147:SF2">
    <property type="entry name" value="NADP-DEPENDENT OXIDOREDUCTASE DOMAIN-CONTAINING PROTEIN"/>
    <property type="match status" value="1"/>
</dbReference>
<dbReference type="Pfam" id="PF01042">
    <property type="entry name" value="Ribonuc_L-PSP"/>
    <property type="match status" value="1"/>
</dbReference>
<evidence type="ECO:0000313" key="2">
    <source>
        <dbReference type="EMBL" id="WFE87689.1"/>
    </source>
</evidence>
<dbReference type="PANTHER" id="PTHR43147">
    <property type="entry name" value="PROTEIN TAS"/>
    <property type="match status" value="1"/>
</dbReference>
<dbReference type="Proteomes" id="UP001209803">
    <property type="component" value="Chromosome"/>
</dbReference>
<dbReference type="RefSeq" id="WP_265681560.1">
    <property type="nucleotide sequence ID" value="NZ_CP120863.1"/>
</dbReference>
<protein>
    <submittedName>
        <fullName evidence="2">Aldo/keto reductase</fullName>
    </submittedName>
</protein>
<dbReference type="EMBL" id="CP120863">
    <property type="protein sequence ID" value="WFE87689.1"/>
    <property type="molecule type" value="Genomic_DNA"/>
</dbReference>